<gene>
    <name evidence="1" type="ORF">N47_G33890</name>
</gene>
<reference evidence="1" key="1">
    <citation type="journal article" date="2011" name="Environ. Microbiol.">
        <title>Genomic insights into the metabolic potential of the polycyclic aromatic hydrocarbon degrading sulfate-reducing Deltaproteobacterium N47.</title>
        <authorList>
            <person name="Bergmann F."/>
            <person name="Selesi D."/>
            <person name="Weinmaier T."/>
            <person name="Tischler P."/>
            <person name="Rattei T."/>
            <person name="Meckenstock R.U."/>
        </authorList>
    </citation>
    <scope>NUCLEOTIDE SEQUENCE</scope>
</reference>
<dbReference type="Gene3D" id="3.10.450.530">
    <property type="entry name" value="Ribonuclease toxin, BrnT, of type II toxin-antitoxin system"/>
    <property type="match status" value="1"/>
</dbReference>
<dbReference type="InterPro" id="IPR007460">
    <property type="entry name" value="BrnT_toxin"/>
</dbReference>
<dbReference type="EMBL" id="FR695868">
    <property type="protein sequence ID" value="CBX28065.1"/>
    <property type="molecule type" value="Genomic_DNA"/>
</dbReference>
<proteinExistence type="predicted"/>
<organism evidence="1">
    <name type="scientific">uncultured Desulfobacterium sp</name>
    <dbReference type="NCBI Taxonomy" id="201089"/>
    <lineage>
        <taxon>Bacteria</taxon>
        <taxon>Pseudomonadati</taxon>
        <taxon>Thermodesulfobacteriota</taxon>
        <taxon>Desulfobacteria</taxon>
        <taxon>Desulfobacterales</taxon>
        <taxon>Desulfobacteriaceae</taxon>
        <taxon>Desulfobacterium</taxon>
        <taxon>environmental samples</taxon>
    </lineage>
</organism>
<accession>E1YBX1</accession>
<dbReference type="Pfam" id="PF04365">
    <property type="entry name" value="BrnT_toxin"/>
    <property type="match status" value="1"/>
</dbReference>
<evidence type="ECO:0008006" key="2">
    <source>
        <dbReference type="Google" id="ProtNLM"/>
    </source>
</evidence>
<protein>
    <recommendedName>
        <fullName evidence="2">BrnT family toxin</fullName>
    </recommendedName>
</protein>
<dbReference type="AlphaFoldDB" id="E1YBX1"/>
<dbReference type="InterPro" id="IPR038573">
    <property type="entry name" value="BrnT_sf"/>
</dbReference>
<sequence length="88" mass="10272">MFEWDKSKAKENQSKHGISFADAFAVFEDPNAVTLEDIEHDEQRYVTIGMDAFGRILVVVYTWRGDNIRIISARKAVRYEVRQYEGEI</sequence>
<evidence type="ECO:0000313" key="1">
    <source>
        <dbReference type="EMBL" id="CBX28065.1"/>
    </source>
</evidence>
<name>E1YBX1_9BACT</name>